<evidence type="ECO:0000313" key="1">
    <source>
        <dbReference type="EMBL" id="KAJ3479139.1"/>
    </source>
</evidence>
<protein>
    <submittedName>
        <fullName evidence="1">Uncharacterized protein</fullName>
    </submittedName>
</protein>
<accession>A0ACC1QMB0</accession>
<organism evidence="1 2">
    <name type="scientific">Lecanicillium saksenae</name>
    <dbReference type="NCBI Taxonomy" id="468837"/>
    <lineage>
        <taxon>Eukaryota</taxon>
        <taxon>Fungi</taxon>
        <taxon>Dikarya</taxon>
        <taxon>Ascomycota</taxon>
        <taxon>Pezizomycotina</taxon>
        <taxon>Sordariomycetes</taxon>
        <taxon>Hypocreomycetidae</taxon>
        <taxon>Hypocreales</taxon>
        <taxon>Cordycipitaceae</taxon>
        <taxon>Lecanicillium</taxon>
    </lineage>
</organism>
<comment type="caution">
    <text evidence="1">The sequence shown here is derived from an EMBL/GenBank/DDBJ whole genome shotgun (WGS) entry which is preliminary data.</text>
</comment>
<gene>
    <name evidence="1" type="ORF">NLG97_g8397</name>
</gene>
<proteinExistence type="predicted"/>
<name>A0ACC1QMB0_9HYPO</name>
<keyword evidence="2" id="KW-1185">Reference proteome</keyword>
<sequence>MDFPSSLVLMALETIDYLSDNVEPHLSLSERLVYLEEYKPRIKFTISTLTPSNHPLVRTPNLQTATVVDAIVTQAIFGREIMMQRAWFWAMHKIHGQRLDDLPRKMAPAYRQIRLEFGRGGEDATPHQTIMTTVADVASPVLTPTTTTTSSSPMLTPTRSSTPVHPVEGLLDFLNQQAQEMNSLEKKQEAELKEQFDKANEYYPGLSGVLCGVTHSFRDRSDRSAERKTLRNATMEYVAKSGTWEHI</sequence>
<dbReference type="EMBL" id="JANAKD010001469">
    <property type="protein sequence ID" value="KAJ3479139.1"/>
    <property type="molecule type" value="Genomic_DNA"/>
</dbReference>
<evidence type="ECO:0000313" key="2">
    <source>
        <dbReference type="Proteomes" id="UP001148737"/>
    </source>
</evidence>
<reference evidence="1" key="1">
    <citation type="submission" date="2022-07" db="EMBL/GenBank/DDBJ databases">
        <title>Genome Sequence of Lecanicillium saksenae.</title>
        <authorList>
            <person name="Buettner E."/>
        </authorList>
    </citation>
    <scope>NUCLEOTIDE SEQUENCE</scope>
    <source>
        <strain evidence="1">VT-O1</strain>
    </source>
</reference>
<dbReference type="Proteomes" id="UP001148737">
    <property type="component" value="Unassembled WGS sequence"/>
</dbReference>